<accession>A0A7G6DYM9</accession>
<feature type="domain" description="Cytochrome c-552/4" evidence="2">
    <location>
        <begin position="180"/>
        <end position="218"/>
    </location>
</feature>
<reference evidence="3 4" key="1">
    <citation type="journal article" date="2019" name="Front. Microbiol.">
        <title>Thermoanaerosceptrum fracticalcis gen. nov. sp. nov., a Novel Fumarate-Fermenting Microorganism From a Deep Fractured Carbonate Aquifer of the US Great Basin.</title>
        <authorList>
            <person name="Hamilton-Brehm S.D."/>
            <person name="Stewart L.E."/>
            <person name="Zavarin M."/>
            <person name="Caldwell M."/>
            <person name="Lawson P.A."/>
            <person name="Onstott T.C."/>
            <person name="Grzymski J."/>
            <person name="Neveux I."/>
            <person name="Lollar B.S."/>
            <person name="Russell C.E."/>
            <person name="Moser D.P."/>
        </authorList>
    </citation>
    <scope>NUCLEOTIDE SEQUENCE [LARGE SCALE GENOMIC DNA]</scope>
    <source>
        <strain evidence="3 4">DRI-13</strain>
    </source>
</reference>
<dbReference type="PANTHER" id="PTHR35038">
    <property type="entry name" value="DISSIMILATORY SULFITE REDUCTASE SIRA"/>
    <property type="match status" value="1"/>
</dbReference>
<dbReference type="InterPro" id="IPR036280">
    <property type="entry name" value="Multihaem_cyt_sf"/>
</dbReference>
<sequence length="342" mass="37672">MDTKHGNLDCRTCHGGQNSADMTLAHKDLVKDPSDTVGGGVCAECHQEIADTFKDSLHFKQTGFVKSLEEFSHEGILNEDGALKEAFAGNCSTCHVSCGDCHVSRPKAQSGGLLAQHQFVMPDMEKNCVLCHSTRNGAEYTGTVGITADVHYQKGLTCIDCHPATNFHGSKPEATEMMLKEDLPDCLDCHKDTYGPESKIEAHKAHPENTLSCQVCHSSATNNCFECHINVKEDGKLASHSEVKLMFKIGKNPAPDKLHPEKYITVRHIPTIKNSFDALGKNALPNFDEIPNWKLSPTHNIQRFTPQNSDCETCHSTKGLYLTKEDLRPSDSKANEKLLVDK</sequence>
<name>A0A7G6DYM9_THEFR</name>
<evidence type="ECO:0000256" key="1">
    <source>
        <dbReference type="ARBA" id="ARBA00022729"/>
    </source>
</evidence>
<dbReference type="InterPro" id="IPR023155">
    <property type="entry name" value="Cyt_c-552/4"/>
</dbReference>
<gene>
    <name evidence="3" type="ORF">BR63_00470</name>
</gene>
<dbReference type="Pfam" id="PF13435">
    <property type="entry name" value="Cytochrome_C554"/>
    <property type="match status" value="2"/>
</dbReference>
<dbReference type="OrthoDB" id="9791652at2"/>
<organism evidence="3 4">
    <name type="scientific">Thermanaerosceptrum fracticalcis</name>
    <dbReference type="NCBI Taxonomy" id="1712410"/>
    <lineage>
        <taxon>Bacteria</taxon>
        <taxon>Bacillati</taxon>
        <taxon>Bacillota</taxon>
        <taxon>Clostridia</taxon>
        <taxon>Eubacteriales</taxon>
        <taxon>Peptococcaceae</taxon>
        <taxon>Thermanaerosceptrum</taxon>
    </lineage>
</organism>
<dbReference type="InterPro" id="IPR051829">
    <property type="entry name" value="Multiheme_Cytochr_ET"/>
</dbReference>
<dbReference type="AlphaFoldDB" id="A0A7G6DYM9"/>
<dbReference type="SUPFAM" id="SSF48695">
    <property type="entry name" value="Multiheme cytochromes"/>
    <property type="match status" value="1"/>
</dbReference>
<proteinExistence type="predicted"/>
<feature type="domain" description="Cytochrome c-552/4" evidence="2">
    <location>
        <begin position="41"/>
        <end position="97"/>
    </location>
</feature>
<dbReference type="RefSeq" id="WP_034423718.1">
    <property type="nucleotide sequence ID" value="NZ_CP045798.1"/>
</dbReference>
<keyword evidence="1" id="KW-0732">Signal</keyword>
<evidence type="ECO:0000313" key="3">
    <source>
        <dbReference type="EMBL" id="QNB44933.1"/>
    </source>
</evidence>
<protein>
    <recommendedName>
        <fullName evidence="2">Cytochrome c-552/4 domain-containing protein</fullName>
    </recommendedName>
</protein>
<keyword evidence="4" id="KW-1185">Reference proteome</keyword>
<dbReference type="KEGG" id="tfr:BR63_00470"/>
<evidence type="ECO:0000313" key="4">
    <source>
        <dbReference type="Proteomes" id="UP000515847"/>
    </source>
</evidence>
<dbReference type="EMBL" id="CP045798">
    <property type="protein sequence ID" value="QNB44933.1"/>
    <property type="molecule type" value="Genomic_DNA"/>
</dbReference>
<evidence type="ECO:0000259" key="2">
    <source>
        <dbReference type="Pfam" id="PF13435"/>
    </source>
</evidence>
<dbReference type="Proteomes" id="UP000515847">
    <property type="component" value="Chromosome"/>
</dbReference>
<dbReference type="Gene3D" id="1.10.780.10">
    <property type="entry name" value="Hydroxylamine Oxidoreductase, Chain A, domain 1"/>
    <property type="match status" value="1"/>
</dbReference>
<dbReference type="Gene3D" id="3.90.10.10">
    <property type="entry name" value="Cytochrome C3"/>
    <property type="match status" value="1"/>
</dbReference>